<dbReference type="Pfam" id="PF02211">
    <property type="entry name" value="NHase_beta_C"/>
    <property type="match status" value="1"/>
</dbReference>
<gene>
    <name evidence="2" type="ORF">EES38_00290</name>
</gene>
<dbReference type="AlphaFoldDB" id="A0A3N9TKK8"/>
<dbReference type="Gene3D" id="2.30.30.50">
    <property type="match status" value="1"/>
</dbReference>
<name>A0A3N9TKK8_9VIBR</name>
<dbReference type="EMBL" id="RJVQ01000001">
    <property type="protein sequence ID" value="RQW64524.1"/>
    <property type="molecule type" value="Genomic_DNA"/>
</dbReference>
<feature type="domain" description="Nitrile hydratase beta subunit" evidence="1">
    <location>
        <begin position="20"/>
        <end position="113"/>
    </location>
</feature>
<dbReference type="OrthoDB" id="3478924at2"/>
<dbReference type="InterPro" id="IPR024690">
    <property type="entry name" value="CN_hydtase_beta_dom_C"/>
</dbReference>
<dbReference type="Proteomes" id="UP000281112">
    <property type="component" value="Unassembled WGS sequence"/>
</dbReference>
<dbReference type="RefSeq" id="WP_124935176.1">
    <property type="nucleotide sequence ID" value="NZ_RJVQ01000001.1"/>
</dbReference>
<evidence type="ECO:0000259" key="1">
    <source>
        <dbReference type="Pfam" id="PF02211"/>
    </source>
</evidence>
<accession>A0A3N9TKK8</accession>
<evidence type="ECO:0000313" key="2">
    <source>
        <dbReference type="EMBL" id="RQW64524.1"/>
    </source>
</evidence>
<comment type="caution">
    <text evidence="2">The sequence shown here is derived from an EMBL/GenBank/DDBJ whole genome shotgun (WGS) entry which is preliminary data.</text>
</comment>
<dbReference type="SUPFAM" id="SSF50090">
    <property type="entry name" value="Electron transport accessory proteins"/>
    <property type="match status" value="1"/>
</dbReference>
<keyword evidence="3" id="KW-1185">Reference proteome</keyword>
<proteinExistence type="predicted"/>
<reference evidence="2 3" key="1">
    <citation type="submission" date="2018-11" db="EMBL/GenBank/DDBJ databases">
        <title>Vibrio LJC006 sp. nov., isolated from seawater during the bloom of the enteromorpha.</title>
        <authorList>
            <person name="Liang J."/>
        </authorList>
    </citation>
    <scope>NUCLEOTIDE SEQUENCE [LARGE SCALE GENOMIC DNA]</scope>
    <source>
        <strain evidence="2 3">LJC006</strain>
    </source>
</reference>
<organism evidence="2 3">
    <name type="scientific">Vibrio viridaestus</name>
    <dbReference type="NCBI Taxonomy" id="2487322"/>
    <lineage>
        <taxon>Bacteria</taxon>
        <taxon>Pseudomonadati</taxon>
        <taxon>Pseudomonadota</taxon>
        <taxon>Gammaproteobacteria</taxon>
        <taxon>Vibrionales</taxon>
        <taxon>Vibrionaceae</taxon>
        <taxon>Vibrio</taxon>
    </lineage>
</organism>
<sequence>MPISANEVIDMIMNSKHPEHTSEIEPRFQAGDRVRVTKDITYGHTRVPSYLRGRVGTVKHLYGIYIFADTRAHGKGACPEPLYSVHFDKDDVWGEGGDTNTSIRIDMYDSYLEEI</sequence>
<dbReference type="InterPro" id="IPR008990">
    <property type="entry name" value="Elect_transpt_acc-like_dom_sf"/>
</dbReference>
<protein>
    <submittedName>
        <fullName evidence="2">Nitrile hydratase subunit beta</fullName>
    </submittedName>
</protein>
<evidence type="ECO:0000313" key="3">
    <source>
        <dbReference type="Proteomes" id="UP000281112"/>
    </source>
</evidence>